<organism evidence="3 4">
    <name type="scientific">Chroococcidiopsis cubana SAG 39.79</name>
    <dbReference type="NCBI Taxonomy" id="388085"/>
    <lineage>
        <taxon>Bacteria</taxon>
        <taxon>Bacillati</taxon>
        <taxon>Cyanobacteriota</taxon>
        <taxon>Cyanophyceae</taxon>
        <taxon>Chroococcidiopsidales</taxon>
        <taxon>Chroococcidiopsidaceae</taxon>
        <taxon>Chroococcidiopsis</taxon>
    </lineage>
</organism>
<dbReference type="GO" id="GO:0009244">
    <property type="term" value="P:lipopolysaccharide core region biosynthetic process"/>
    <property type="evidence" value="ECO:0007669"/>
    <property type="project" value="TreeGrafter"/>
</dbReference>
<keyword evidence="1" id="KW-0328">Glycosyltransferase</keyword>
<dbReference type="EMBL" id="RSCK01000020">
    <property type="protein sequence ID" value="RUT11820.1"/>
    <property type="molecule type" value="Genomic_DNA"/>
</dbReference>
<evidence type="ECO:0000313" key="4">
    <source>
        <dbReference type="Proteomes" id="UP000282574"/>
    </source>
</evidence>
<dbReference type="Proteomes" id="UP000282574">
    <property type="component" value="Unassembled WGS sequence"/>
</dbReference>
<dbReference type="SUPFAM" id="SSF53756">
    <property type="entry name" value="UDP-Glycosyltransferase/glycogen phosphorylase"/>
    <property type="match status" value="3"/>
</dbReference>
<dbReference type="Gene3D" id="3.40.50.2000">
    <property type="entry name" value="Glycogen Phosphorylase B"/>
    <property type="match status" value="4"/>
</dbReference>
<proteinExistence type="predicted"/>
<comment type="caution">
    <text evidence="3">The sequence shown here is derived from an EMBL/GenBank/DDBJ whole genome shotgun (WGS) entry which is preliminary data.</text>
</comment>
<reference evidence="3 4" key="1">
    <citation type="journal article" date="2019" name="Genome Biol. Evol.">
        <title>Day and night: Metabolic profiles and evolutionary relationships of six axenic non-marine cyanobacteria.</title>
        <authorList>
            <person name="Will S.E."/>
            <person name="Henke P."/>
            <person name="Boedeker C."/>
            <person name="Huang S."/>
            <person name="Brinkmann H."/>
            <person name="Rohde M."/>
            <person name="Jarek M."/>
            <person name="Friedl T."/>
            <person name="Seufert S."/>
            <person name="Schumacher M."/>
            <person name="Overmann J."/>
            <person name="Neumann-Schaal M."/>
            <person name="Petersen J."/>
        </authorList>
    </citation>
    <scope>NUCLEOTIDE SEQUENCE [LARGE SCALE GENOMIC DNA]</scope>
    <source>
        <strain evidence="3 4">SAG 39.79</strain>
    </source>
</reference>
<dbReference type="AlphaFoldDB" id="A0AB37UKB3"/>
<sequence length="805" mass="88684">MKRILFIELLGGIGDLIIALPAIKALALSHPQARIAVLTFPPGGELLQSDRHIHEVIFAQRGAARQSVEQILIQQNFDLIVSDVNYDGIAELIHNSGAKRTVTNLWRNPPDNQLISDRFCQILYEEGLIATAGLRHGRSPLAPLNKGGTPPLVPHEQETPLLALLEETPPLVPHEQETPLLAPLEGTPPLVPHEQETPLLAPLFKGGWGDLIHLLESEIATARQTIGAAYRPLVFLIPDSAMPIKRWSTQNFVTVGKALQQKYNATIVVTGGDDEEMARQIKAEIGKTARIWQRGTLRELAAGLSQADLAIAVDTGPAHLAAALNVPTITLFGPAWHERYGQPAPHINLQGYSECSERVVRNFTEQSCWYSGVCPFNWHSCTEDISVESVLAAAAKFLDRQEELDDPPLPPLKRGELEAVRDTAIPPPPAEARETTAPSPQLVAPETTAPLFKGGWGDLRNILVMRLDNIGDVIMTSPVLRTIKENLPTAKLTLMASPAGALTQPLLPWVDEVLSWRVLWQDLGRLDFDPAREWKLIETLNQRQFDAAIILTSFSQSPYPAALVCYLAGIGLRLGESKESGQGILTHWVDPLPDEIHQVERNLRLIEAVGFKVRDRRLCLHVPQTITAAIPNSYILLNPWTTCQSRNYDDCRFAIAARQLSQITSLPIVVTGTNKDRDRARPLLDILGDAIDLIGATSLAEFAALIANARLVLTNNTSTMHIADATNTPSVILFAGTELESQWQPRHAPVKLLRRPTVCSPCYAFTCPYNMECLDISPEEVIAAGLEMLDRTNSNFKILEGTRTY</sequence>
<accession>A0AB37UKB3</accession>
<keyword evidence="4" id="KW-1185">Reference proteome</keyword>
<dbReference type="InterPro" id="IPR002201">
    <property type="entry name" value="Glyco_trans_9"/>
</dbReference>
<dbReference type="Pfam" id="PF01075">
    <property type="entry name" value="Glyco_transf_9"/>
    <property type="match status" value="2"/>
</dbReference>
<dbReference type="GO" id="GO:0005829">
    <property type="term" value="C:cytosol"/>
    <property type="evidence" value="ECO:0007669"/>
    <property type="project" value="TreeGrafter"/>
</dbReference>
<evidence type="ECO:0000256" key="2">
    <source>
        <dbReference type="ARBA" id="ARBA00022679"/>
    </source>
</evidence>
<gene>
    <name evidence="3" type="ORF">DSM107010_28260</name>
</gene>
<evidence type="ECO:0008006" key="5">
    <source>
        <dbReference type="Google" id="ProtNLM"/>
    </source>
</evidence>
<dbReference type="GO" id="GO:0008713">
    <property type="term" value="F:ADP-heptose-lipopolysaccharide heptosyltransferase activity"/>
    <property type="evidence" value="ECO:0007669"/>
    <property type="project" value="TreeGrafter"/>
</dbReference>
<dbReference type="PANTHER" id="PTHR30160">
    <property type="entry name" value="TETRAACYLDISACCHARIDE 4'-KINASE-RELATED"/>
    <property type="match status" value="1"/>
</dbReference>
<dbReference type="CDD" id="cd03789">
    <property type="entry name" value="GT9_LPS_heptosyltransferase"/>
    <property type="match status" value="2"/>
</dbReference>
<dbReference type="InterPro" id="IPR051199">
    <property type="entry name" value="LPS_LOS_Heptosyltrfase"/>
</dbReference>
<evidence type="ECO:0000256" key="1">
    <source>
        <dbReference type="ARBA" id="ARBA00022676"/>
    </source>
</evidence>
<evidence type="ECO:0000313" key="3">
    <source>
        <dbReference type="EMBL" id="RUT11820.1"/>
    </source>
</evidence>
<keyword evidence="2" id="KW-0808">Transferase</keyword>
<name>A0AB37UKB3_9CYAN</name>
<protein>
    <recommendedName>
        <fullName evidence="5">Glycosyl transferase</fullName>
    </recommendedName>
</protein>
<dbReference type="RefSeq" id="WP_199755547.1">
    <property type="nucleotide sequence ID" value="NZ_JAVKZF010000002.1"/>
</dbReference>